<keyword evidence="3" id="KW-1185">Reference proteome</keyword>
<organism evidence="2 3">
    <name type="scientific">Rhododendron griersonianum</name>
    <dbReference type="NCBI Taxonomy" id="479676"/>
    <lineage>
        <taxon>Eukaryota</taxon>
        <taxon>Viridiplantae</taxon>
        <taxon>Streptophyta</taxon>
        <taxon>Embryophyta</taxon>
        <taxon>Tracheophyta</taxon>
        <taxon>Spermatophyta</taxon>
        <taxon>Magnoliopsida</taxon>
        <taxon>eudicotyledons</taxon>
        <taxon>Gunneridae</taxon>
        <taxon>Pentapetalae</taxon>
        <taxon>asterids</taxon>
        <taxon>Ericales</taxon>
        <taxon>Ericaceae</taxon>
        <taxon>Ericoideae</taxon>
        <taxon>Rhodoreae</taxon>
        <taxon>Rhododendron</taxon>
    </lineage>
</organism>
<proteinExistence type="predicted"/>
<dbReference type="Proteomes" id="UP000823749">
    <property type="component" value="Chromosome 11"/>
</dbReference>
<reference evidence="2" key="1">
    <citation type="submission" date="2020-08" db="EMBL/GenBank/DDBJ databases">
        <title>Plant Genome Project.</title>
        <authorList>
            <person name="Zhang R.-G."/>
        </authorList>
    </citation>
    <scope>NUCLEOTIDE SEQUENCE</scope>
    <source>
        <strain evidence="2">WSP0</strain>
        <tissue evidence="2">Leaf</tissue>
    </source>
</reference>
<sequence length="90" mass="9738">MGGTRGRNRGRARKWRGGRQAGGRKQGTTITEISECNLVEVNIVHSPELSCPSPGGEIKVNEALSNGDSEVPEQFKRALVAGPNQPQVKW</sequence>
<protein>
    <submittedName>
        <fullName evidence="2">Uncharacterized protein</fullName>
    </submittedName>
</protein>
<comment type="caution">
    <text evidence="2">The sequence shown here is derived from an EMBL/GenBank/DDBJ whole genome shotgun (WGS) entry which is preliminary data.</text>
</comment>
<gene>
    <name evidence="2" type="ORF">RHGRI_031232</name>
</gene>
<accession>A0AAV6I781</accession>
<evidence type="ECO:0000313" key="2">
    <source>
        <dbReference type="EMBL" id="KAG5524498.1"/>
    </source>
</evidence>
<feature type="compositionally biased region" description="Basic residues" evidence="1">
    <location>
        <begin position="1"/>
        <end position="17"/>
    </location>
</feature>
<feature type="region of interest" description="Disordered" evidence="1">
    <location>
        <begin position="1"/>
        <end position="29"/>
    </location>
</feature>
<evidence type="ECO:0000256" key="1">
    <source>
        <dbReference type="SAM" id="MobiDB-lite"/>
    </source>
</evidence>
<dbReference type="AlphaFoldDB" id="A0AAV6I781"/>
<evidence type="ECO:0000313" key="3">
    <source>
        <dbReference type="Proteomes" id="UP000823749"/>
    </source>
</evidence>
<dbReference type="EMBL" id="JACTNZ010000011">
    <property type="protein sequence ID" value="KAG5524498.1"/>
    <property type="molecule type" value="Genomic_DNA"/>
</dbReference>
<name>A0AAV6I781_9ERIC</name>